<feature type="transmembrane region" description="Helical" evidence="7">
    <location>
        <begin position="225"/>
        <end position="244"/>
    </location>
</feature>
<evidence type="ECO:0000313" key="8">
    <source>
        <dbReference type="EMBL" id="PAK21494.1"/>
    </source>
</evidence>
<evidence type="ECO:0000256" key="2">
    <source>
        <dbReference type="ARBA" id="ARBA00022448"/>
    </source>
</evidence>
<evidence type="ECO:0000256" key="4">
    <source>
        <dbReference type="ARBA" id="ARBA00022692"/>
    </source>
</evidence>
<feature type="transmembrane region" description="Helical" evidence="7">
    <location>
        <begin position="21"/>
        <end position="45"/>
    </location>
</feature>
<name>A0A269TJ67_9BACT</name>
<evidence type="ECO:0000313" key="9">
    <source>
        <dbReference type="Proteomes" id="UP000216943"/>
    </source>
</evidence>
<dbReference type="EMBL" id="NQNY01000004">
    <property type="protein sequence ID" value="PAK21494.1"/>
    <property type="molecule type" value="Genomic_DNA"/>
</dbReference>
<evidence type="ECO:0000256" key="1">
    <source>
        <dbReference type="ARBA" id="ARBA00004651"/>
    </source>
</evidence>
<comment type="caution">
    <text evidence="8">The sequence shown here is derived from an EMBL/GenBank/DDBJ whole genome shotgun (WGS) entry which is preliminary data.</text>
</comment>
<dbReference type="GO" id="GO:0005886">
    <property type="term" value="C:plasma membrane"/>
    <property type="evidence" value="ECO:0007669"/>
    <property type="project" value="UniProtKB-SubCell"/>
</dbReference>
<dbReference type="Gene3D" id="1.10.3720.10">
    <property type="entry name" value="MetI-like"/>
    <property type="match status" value="1"/>
</dbReference>
<evidence type="ECO:0000256" key="5">
    <source>
        <dbReference type="ARBA" id="ARBA00022989"/>
    </source>
</evidence>
<evidence type="ECO:0000256" key="6">
    <source>
        <dbReference type="ARBA" id="ARBA00023136"/>
    </source>
</evidence>
<keyword evidence="4 7" id="KW-0812">Transmembrane</keyword>
<reference evidence="9" key="1">
    <citation type="submission" date="2017-08" db="EMBL/GenBank/DDBJ databases">
        <authorList>
            <person name="Alvarez-Ponce D."/>
            <person name="Weitzman C.L."/>
            <person name="Tillett R.L."/>
            <person name="Sandmeier F.C."/>
            <person name="Tracy C.R."/>
        </authorList>
    </citation>
    <scope>NUCLEOTIDE SEQUENCE [LARGE SCALE GENOMIC DNA]</scope>
    <source>
        <strain evidence="9">723</strain>
    </source>
</reference>
<sequence length="331" mass="38498">MLKKFNSNFFKQAIKNYFLNNWKGFILLAPLLILLIVFTIVPIFVTFSNSFNVYPPHTRLESFVGIENFQDVVESQSFNDAIKNSTFLMFVATPISLFLGIVFALVLSSIIIKIAINVFTTIIYSQFFISSFAIGASFIMLFGEKNVLASILNLDISFGTADNSVSILWVYLIFQIWRSLPFNIVLFTFTFNRVNEIHFKNFKNDKLTIVDKFFNVYIFQIKKNFFNIIYTNFIFAALMYPAAIVDFSDLDLVRGHTITSFIYNLFLPMNGSININFEIAYAASFIAFVYILMIIFLIYIIRKKFIFILLKKSFMFLKHKWNTNKKGMKHV</sequence>
<feature type="transmembrane region" description="Helical" evidence="7">
    <location>
        <begin position="168"/>
        <end position="191"/>
    </location>
</feature>
<gene>
    <name evidence="8" type="ORF">CJJ23_01735</name>
</gene>
<evidence type="ECO:0000256" key="7">
    <source>
        <dbReference type="SAM" id="Phobius"/>
    </source>
</evidence>
<dbReference type="OrthoDB" id="400343at2"/>
<dbReference type="AlphaFoldDB" id="A0A269TJ67"/>
<dbReference type="RefSeq" id="WP_095334663.1">
    <property type="nucleotide sequence ID" value="NZ_NQNY01000004.1"/>
</dbReference>
<proteinExistence type="predicted"/>
<keyword evidence="2" id="KW-0813">Transport</keyword>
<organism evidence="8 9">
    <name type="scientific">Mycoplasmopsis agassizii</name>
    <dbReference type="NCBI Taxonomy" id="33922"/>
    <lineage>
        <taxon>Bacteria</taxon>
        <taxon>Bacillati</taxon>
        <taxon>Mycoplasmatota</taxon>
        <taxon>Mycoplasmoidales</taxon>
        <taxon>Metamycoplasmataceae</taxon>
        <taxon>Mycoplasmopsis</taxon>
    </lineage>
</organism>
<keyword evidence="6 7" id="KW-0472">Membrane</keyword>
<keyword evidence="5 7" id="KW-1133">Transmembrane helix</keyword>
<evidence type="ECO:0000256" key="3">
    <source>
        <dbReference type="ARBA" id="ARBA00022475"/>
    </source>
</evidence>
<feature type="transmembrane region" description="Helical" evidence="7">
    <location>
        <begin position="87"/>
        <end position="107"/>
    </location>
</feature>
<dbReference type="SUPFAM" id="SSF161098">
    <property type="entry name" value="MetI-like"/>
    <property type="match status" value="1"/>
</dbReference>
<accession>A0A269TJ67</accession>
<feature type="transmembrane region" description="Helical" evidence="7">
    <location>
        <begin position="114"/>
        <end position="142"/>
    </location>
</feature>
<comment type="subcellular location">
    <subcellularLocation>
        <location evidence="1">Cell membrane</location>
        <topology evidence="1">Multi-pass membrane protein</topology>
    </subcellularLocation>
</comment>
<feature type="transmembrane region" description="Helical" evidence="7">
    <location>
        <begin position="279"/>
        <end position="301"/>
    </location>
</feature>
<dbReference type="InterPro" id="IPR035906">
    <property type="entry name" value="MetI-like_sf"/>
</dbReference>
<dbReference type="PANTHER" id="PTHR30193:SF37">
    <property type="entry name" value="INNER MEMBRANE ABC TRANSPORTER PERMEASE PROTEIN YCJO"/>
    <property type="match status" value="1"/>
</dbReference>
<dbReference type="PANTHER" id="PTHR30193">
    <property type="entry name" value="ABC TRANSPORTER PERMEASE PROTEIN"/>
    <property type="match status" value="1"/>
</dbReference>
<keyword evidence="3" id="KW-1003">Cell membrane</keyword>
<dbReference type="Proteomes" id="UP000216943">
    <property type="component" value="Unassembled WGS sequence"/>
</dbReference>
<dbReference type="InterPro" id="IPR051393">
    <property type="entry name" value="ABC_transporter_permease"/>
</dbReference>
<protein>
    <submittedName>
        <fullName evidence="8">Uncharacterized protein</fullName>
    </submittedName>
</protein>